<keyword evidence="2" id="KW-1185">Reference proteome</keyword>
<dbReference type="RefSeq" id="WP_165864640.1">
    <property type="nucleotide sequence ID" value="NZ_AP025739.1"/>
</dbReference>
<dbReference type="PANTHER" id="PTHR39337:SF1">
    <property type="entry name" value="BLR5642 PROTEIN"/>
    <property type="match status" value="1"/>
</dbReference>
<protein>
    <submittedName>
        <fullName evidence="1">Uncharacterized protein</fullName>
    </submittedName>
</protein>
<evidence type="ECO:0000313" key="1">
    <source>
        <dbReference type="EMBL" id="BDI33452.1"/>
    </source>
</evidence>
<dbReference type="AlphaFoldDB" id="A0A402D5W2"/>
<sequence>MTPTVYTMGYEGRKPADLLMIAERLDATIVDIRYRAWSAHPQWRHGALREFLGDRYARCVQLGNKRYREPANADGSRQIELVDAAAGAQYVLEHPHSVILMCGCRNAETCHRSNVARLLIDQYDQRVFEIMWARGANASGILWAAYDWAEVDSWAGKD</sequence>
<name>A0A402D5W2_9BACT</name>
<proteinExistence type="predicted"/>
<organism evidence="1 2">
    <name type="scientific">Capsulimonas corticalis</name>
    <dbReference type="NCBI Taxonomy" id="2219043"/>
    <lineage>
        <taxon>Bacteria</taxon>
        <taxon>Bacillati</taxon>
        <taxon>Armatimonadota</taxon>
        <taxon>Armatimonadia</taxon>
        <taxon>Capsulimonadales</taxon>
        <taxon>Capsulimonadaceae</taxon>
        <taxon>Capsulimonas</taxon>
    </lineage>
</organism>
<evidence type="ECO:0000313" key="2">
    <source>
        <dbReference type="Proteomes" id="UP000287394"/>
    </source>
</evidence>
<dbReference type="KEGG" id="ccot:CCAX7_55030"/>
<dbReference type="EMBL" id="AP025739">
    <property type="protein sequence ID" value="BDI33452.1"/>
    <property type="molecule type" value="Genomic_DNA"/>
</dbReference>
<reference evidence="1 2" key="1">
    <citation type="journal article" date="2019" name="Int. J. Syst. Evol. Microbiol.">
        <title>Capsulimonas corticalis gen. nov., sp. nov., an aerobic capsulated bacterium, of a novel bacterial order, Capsulimonadales ord. nov., of the class Armatimonadia of the phylum Armatimonadetes.</title>
        <authorList>
            <person name="Li J."/>
            <person name="Kudo C."/>
            <person name="Tonouchi A."/>
        </authorList>
    </citation>
    <scope>NUCLEOTIDE SEQUENCE [LARGE SCALE GENOMIC DNA]</scope>
    <source>
        <strain evidence="1 2">AX-7</strain>
    </source>
</reference>
<accession>A0A402D5W2</accession>
<dbReference type="PANTHER" id="PTHR39337">
    <property type="entry name" value="BLR5642 PROTEIN"/>
    <property type="match status" value="1"/>
</dbReference>
<gene>
    <name evidence="1" type="ORF">CCAX7_55030</name>
</gene>
<dbReference type="Proteomes" id="UP000287394">
    <property type="component" value="Chromosome"/>
</dbReference>